<dbReference type="SUPFAM" id="SSF141868">
    <property type="entry name" value="EAL domain-like"/>
    <property type="match status" value="1"/>
</dbReference>
<dbReference type="PROSITE" id="PS50883">
    <property type="entry name" value="EAL"/>
    <property type="match status" value="1"/>
</dbReference>
<dbReference type="InterPro" id="IPR035919">
    <property type="entry name" value="EAL_sf"/>
</dbReference>
<dbReference type="GO" id="GO:0071111">
    <property type="term" value="F:cyclic-guanylate-specific phosphodiesterase activity"/>
    <property type="evidence" value="ECO:0007669"/>
    <property type="project" value="InterPro"/>
</dbReference>
<dbReference type="PANTHER" id="PTHR33121:SF79">
    <property type="entry name" value="CYCLIC DI-GMP PHOSPHODIESTERASE PDED-RELATED"/>
    <property type="match status" value="1"/>
</dbReference>
<dbReference type="CDD" id="cd01948">
    <property type="entry name" value="EAL"/>
    <property type="match status" value="1"/>
</dbReference>
<dbReference type="Proteomes" id="UP001156140">
    <property type="component" value="Unassembled WGS sequence"/>
</dbReference>
<accession>A0AA41QMT3</accession>
<evidence type="ECO:0000259" key="2">
    <source>
        <dbReference type="PROSITE" id="PS50883"/>
    </source>
</evidence>
<dbReference type="SMART" id="SM00052">
    <property type="entry name" value="EAL"/>
    <property type="match status" value="1"/>
</dbReference>
<dbReference type="EMBL" id="JALAZD010000001">
    <property type="protein sequence ID" value="MCI0127343.1"/>
    <property type="molecule type" value="Genomic_DNA"/>
</dbReference>
<dbReference type="Pfam" id="PF00563">
    <property type="entry name" value="EAL"/>
    <property type="match status" value="1"/>
</dbReference>
<evidence type="ECO:0000256" key="1">
    <source>
        <dbReference type="SAM" id="Phobius"/>
    </source>
</evidence>
<keyword evidence="1" id="KW-0472">Membrane</keyword>
<gene>
    <name evidence="3" type="ORF">ML536_10950</name>
</gene>
<evidence type="ECO:0000313" key="3">
    <source>
        <dbReference type="EMBL" id="MCI0127343.1"/>
    </source>
</evidence>
<keyword evidence="1" id="KW-0812">Transmembrane</keyword>
<name>A0AA41QMT3_9HYPH</name>
<sequence length="534" mass="57691">MKSWYSHIVVLLAALIAFVPVLGVDYLLDNYVRVREQAALQSGVEHITEKIQATANAGIEGLRQIVNDSPSLCTPTFVGNILKQMESNLYLRQVLVENADGAQFCDAFGRDVKYVRLSDDLGMPGRSETIAVVRLAGLAVPALKITQNYSSTRRVSAFVPVLPYAPEGIAGDLVTGSMAQISLTNGTLVSTAGDPTAYERRTNDADFISAQAFAGELPVRIDAAVPFALVRATYSDLDISFTVIAAAMSGAFLLLMLQYVRRSQLPAFDLERAIQAGEIKPYYQPIVNLSTGKIAGCEVLCRWEKRSGQIVPPGSFIDYAEVTGLAVPMTLSLMQQVRADMSDLAREIPDLKISINLFEGHFRDSTIVEDVQAIFGDSPIGFRQLCFEITERRPIGNSAAANSVIAGLHALGCKLAMDDVGTGHSNLAYMQTLGVDVIKIDRVFVDMVDAETTTVPVLDGLIAMARDLGTEVVAEGVETQEQAIYLRNHGVLMAQGFLFAPALRVAQFRELARGLNVPSKGKAQADGKLRTAAA</sequence>
<comment type="caution">
    <text evidence="3">The sequence shown here is derived from an EMBL/GenBank/DDBJ whole genome shotgun (WGS) entry which is preliminary data.</text>
</comment>
<dbReference type="InterPro" id="IPR001633">
    <property type="entry name" value="EAL_dom"/>
</dbReference>
<keyword evidence="4" id="KW-1185">Reference proteome</keyword>
<evidence type="ECO:0000313" key="4">
    <source>
        <dbReference type="Proteomes" id="UP001156140"/>
    </source>
</evidence>
<dbReference type="RefSeq" id="WP_203064044.1">
    <property type="nucleotide sequence ID" value="NZ_CP068983.1"/>
</dbReference>
<feature type="transmembrane region" description="Helical" evidence="1">
    <location>
        <begin position="239"/>
        <end position="260"/>
    </location>
</feature>
<proteinExistence type="predicted"/>
<protein>
    <submittedName>
        <fullName evidence="3">EAL domain-containing protein</fullName>
    </submittedName>
</protein>
<feature type="domain" description="EAL" evidence="2">
    <location>
        <begin position="263"/>
        <end position="516"/>
    </location>
</feature>
<dbReference type="AlphaFoldDB" id="A0AA41QMT3"/>
<reference evidence="3" key="1">
    <citation type="submission" date="2022-03" db="EMBL/GenBank/DDBJ databases">
        <title>The complete genome sequence of a Methyloterrigena soli.</title>
        <authorList>
            <person name="Zi Z."/>
        </authorList>
    </citation>
    <scope>NUCLEOTIDE SEQUENCE</scope>
    <source>
        <strain evidence="3">M48</strain>
    </source>
</reference>
<dbReference type="Gene3D" id="3.20.20.450">
    <property type="entry name" value="EAL domain"/>
    <property type="match status" value="1"/>
</dbReference>
<dbReference type="PANTHER" id="PTHR33121">
    <property type="entry name" value="CYCLIC DI-GMP PHOSPHODIESTERASE PDEF"/>
    <property type="match status" value="1"/>
</dbReference>
<keyword evidence="1" id="KW-1133">Transmembrane helix</keyword>
<organism evidence="3 4">
    <name type="scientific">Paradevosia shaoguanensis</name>
    <dbReference type="NCBI Taxonomy" id="1335043"/>
    <lineage>
        <taxon>Bacteria</taxon>
        <taxon>Pseudomonadati</taxon>
        <taxon>Pseudomonadota</taxon>
        <taxon>Alphaproteobacteria</taxon>
        <taxon>Hyphomicrobiales</taxon>
        <taxon>Devosiaceae</taxon>
        <taxon>Paradevosia</taxon>
    </lineage>
</organism>
<dbReference type="InterPro" id="IPR050706">
    <property type="entry name" value="Cyclic-di-GMP_PDE-like"/>
</dbReference>